<dbReference type="RefSeq" id="WP_142944126.1">
    <property type="nucleotide sequence ID" value="NZ_VIKR01000007.1"/>
</dbReference>
<comment type="caution">
    <text evidence="5">The sequence shown here is derived from an EMBL/GenBank/DDBJ whole genome shotgun (WGS) entry which is preliminary data.</text>
</comment>
<dbReference type="EMBL" id="VIKR01000007">
    <property type="protein sequence ID" value="TQV70908.1"/>
    <property type="molecule type" value="Genomic_DNA"/>
</dbReference>
<dbReference type="Proteomes" id="UP000317839">
    <property type="component" value="Unassembled WGS sequence"/>
</dbReference>
<name>A0A545T117_9GAMM</name>
<sequence>MIRKILFFLALGLTSQSLYASEAIQKAADEDYQAYLKDLFIHFHQNPELSMAENRTAARIAKELKAVGFEVHTGVGKTGVVALLRNGKGPKVMMRADMDGLPVKEDSGLSYMSTATQVDPFTGKESPVMHACGHDVHITSLVGTGRYMAANKDQWSGTLMLIAQPAEERIMGARIMMEDNLWQRFGQPDYALAFHVSASGQSGQLNVLPGAISAGSNSVDIIIHGVGAHGASPHAGKDPIVLGSQIVLALQTLVARELPPKSPGVVTVGAFNSGFKHNIISDKAHLQLTVRSTSEETKDLLLNGIKRIAENMGRVAGLPEDKLPEVIISKEEATFPTINDDKLTARLRRVWEKAYGKQNITNRVSPGMGAEDFPYFTTKPKIPSVYWSVGGTPKATMTLAKNGGPAVPSHHSPFFKIDPDTSVPQGVSSTVFALMELMPKQ</sequence>
<dbReference type="PANTHER" id="PTHR11014">
    <property type="entry name" value="PEPTIDASE M20 FAMILY MEMBER"/>
    <property type="match status" value="1"/>
</dbReference>
<keyword evidence="3" id="KW-0732">Signal</keyword>
<dbReference type="Gene3D" id="3.30.70.360">
    <property type="match status" value="1"/>
</dbReference>
<dbReference type="AlphaFoldDB" id="A0A545T117"/>
<dbReference type="GO" id="GO:0046872">
    <property type="term" value="F:metal ion binding"/>
    <property type="evidence" value="ECO:0007669"/>
    <property type="project" value="UniProtKB-KW"/>
</dbReference>
<evidence type="ECO:0000256" key="3">
    <source>
        <dbReference type="SAM" id="SignalP"/>
    </source>
</evidence>
<feature type="signal peptide" evidence="3">
    <location>
        <begin position="1"/>
        <end position="20"/>
    </location>
</feature>
<dbReference type="InterPro" id="IPR036264">
    <property type="entry name" value="Bact_exopeptidase_dim_dom"/>
</dbReference>
<keyword evidence="1 5" id="KW-0378">Hydrolase</keyword>
<dbReference type="Pfam" id="PF01546">
    <property type="entry name" value="Peptidase_M20"/>
    <property type="match status" value="1"/>
</dbReference>
<organism evidence="5 6">
    <name type="scientific">Aliikangiella marina</name>
    <dbReference type="NCBI Taxonomy" id="1712262"/>
    <lineage>
        <taxon>Bacteria</taxon>
        <taxon>Pseudomonadati</taxon>
        <taxon>Pseudomonadota</taxon>
        <taxon>Gammaproteobacteria</taxon>
        <taxon>Oceanospirillales</taxon>
        <taxon>Pleioneaceae</taxon>
        <taxon>Aliikangiella</taxon>
    </lineage>
</organism>
<dbReference type="SUPFAM" id="SSF53187">
    <property type="entry name" value="Zn-dependent exopeptidases"/>
    <property type="match status" value="1"/>
</dbReference>
<evidence type="ECO:0000313" key="6">
    <source>
        <dbReference type="Proteomes" id="UP000317839"/>
    </source>
</evidence>
<dbReference type="PANTHER" id="PTHR11014:SF63">
    <property type="entry name" value="METALLOPEPTIDASE, PUTATIVE (AFU_ORTHOLOGUE AFUA_6G09600)-RELATED"/>
    <property type="match status" value="1"/>
</dbReference>
<evidence type="ECO:0000313" key="5">
    <source>
        <dbReference type="EMBL" id="TQV70908.1"/>
    </source>
</evidence>
<feature type="domain" description="Peptidase M20 dimerisation" evidence="4">
    <location>
        <begin position="215"/>
        <end position="311"/>
    </location>
</feature>
<feature type="binding site" evidence="2">
    <location>
        <position position="132"/>
    </location>
    <ligand>
        <name>Mn(2+)</name>
        <dbReference type="ChEBI" id="CHEBI:29035"/>
        <label>2</label>
    </ligand>
</feature>
<reference evidence="5 6" key="1">
    <citation type="submission" date="2019-06" db="EMBL/GenBank/DDBJ databases">
        <title>Draft genome of Aliikangiella marina GYP-15.</title>
        <authorList>
            <person name="Wang G."/>
        </authorList>
    </citation>
    <scope>NUCLEOTIDE SEQUENCE [LARGE SCALE GENOMIC DNA]</scope>
    <source>
        <strain evidence="5 6">GYP-15</strain>
    </source>
</reference>
<keyword evidence="6" id="KW-1185">Reference proteome</keyword>
<dbReference type="Gene3D" id="3.40.630.10">
    <property type="entry name" value="Zn peptidases"/>
    <property type="match status" value="1"/>
</dbReference>
<accession>A0A545T117</accession>
<dbReference type="Pfam" id="PF07687">
    <property type="entry name" value="M20_dimer"/>
    <property type="match status" value="1"/>
</dbReference>
<evidence type="ECO:0000256" key="1">
    <source>
        <dbReference type="ARBA" id="ARBA00022801"/>
    </source>
</evidence>
<feature type="binding site" evidence="2">
    <location>
        <position position="195"/>
    </location>
    <ligand>
        <name>Mn(2+)</name>
        <dbReference type="ChEBI" id="CHEBI:29035"/>
        <label>2</label>
    </ligand>
</feature>
<feature type="binding site" evidence="2">
    <location>
        <position position="134"/>
    </location>
    <ligand>
        <name>Mn(2+)</name>
        <dbReference type="ChEBI" id="CHEBI:29035"/>
        <label>2</label>
    </ligand>
</feature>
<dbReference type="GO" id="GO:0016787">
    <property type="term" value="F:hydrolase activity"/>
    <property type="evidence" value="ECO:0007669"/>
    <property type="project" value="UniProtKB-KW"/>
</dbReference>
<dbReference type="InterPro" id="IPR011650">
    <property type="entry name" value="Peptidase_M20_dimer"/>
</dbReference>
<feature type="binding site" evidence="2">
    <location>
        <position position="168"/>
    </location>
    <ligand>
        <name>Mn(2+)</name>
        <dbReference type="ChEBI" id="CHEBI:29035"/>
        <label>2</label>
    </ligand>
</feature>
<keyword evidence="2" id="KW-0479">Metal-binding</keyword>
<protein>
    <submittedName>
        <fullName evidence="5">Amidohydrolase</fullName>
    </submittedName>
</protein>
<keyword evidence="2" id="KW-0464">Manganese</keyword>
<proteinExistence type="predicted"/>
<dbReference type="InterPro" id="IPR017439">
    <property type="entry name" value="Amidohydrolase"/>
</dbReference>
<comment type="cofactor">
    <cofactor evidence="2">
        <name>Mn(2+)</name>
        <dbReference type="ChEBI" id="CHEBI:29035"/>
    </cofactor>
    <text evidence="2">The Mn(2+) ion enhances activity.</text>
</comment>
<dbReference type="OrthoDB" id="9777385at2"/>
<dbReference type="SUPFAM" id="SSF55031">
    <property type="entry name" value="Bacterial exopeptidase dimerisation domain"/>
    <property type="match status" value="1"/>
</dbReference>
<evidence type="ECO:0000259" key="4">
    <source>
        <dbReference type="Pfam" id="PF07687"/>
    </source>
</evidence>
<dbReference type="NCBIfam" id="TIGR01891">
    <property type="entry name" value="amidohydrolases"/>
    <property type="match status" value="1"/>
</dbReference>
<feature type="chain" id="PRO_5021964375" evidence="3">
    <location>
        <begin position="21"/>
        <end position="441"/>
    </location>
</feature>
<dbReference type="InterPro" id="IPR002933">
    <property type="entry name" value="Peptidase_M20"/>
</dbReference>
<feature type="binding site" evidence="2">
    <location>
        <position position="411"/>
    </location>
    <ligand>
        <name>Mn(2+)</name>
        <dbReference type="ChEBI" id="CHEBI:29035"/>
        <label>2</label>
    </ligand>
</feature>
<evidence type="ECO:0000256" key="2">
    <source>
        <dbReference type="PIRSR" id="PIRSR005962-1"/>
    </source>
</evidence>
<gene>
    <name evidence="5" type="ORF">FLL45_21505</name>
</gene>
<dbReference type="PIRSF" id="PIRSF005962">
    <property type="entry name" value="Pept_M20D_amidohydro"/>
    <property type="match status" value="1"/>
</dbReference>